<name>A0A815Y584_ADIRI</name>
<gene>
    <name evidence="1" type="ORF">EDS130_LOCUS46799</name>
</gene>
<comment type="caution">
    <text evidence="1">The sequence shown here is derived from an EMBL/GenBank/DDBJ whole genome shotgun (WGS) entry which is preliminary data.</text>
</comment>
<evidence type="ECO:0000313" key="1">
    <source>
        <dbReference type="EMBL" id="CAF1565731.1"/>
    </source>
</evidence>
<organism evidence="1 2">
    <name type="scientific">Adineta ricciae</name>
    <name type="common">Rotifer</name>
    <dbReference type="NCBI Taxonomy" id="249248"/>
    <lineage>
        <taxon>Eukaryota</taxon>
        <taxon>Metazoa</taxon>
        <taxon>Spiralia</taxon>
        <taxon>Gnathifera</taxon>
        <taxon>Rotifera</taxon>
        <taxon>Eurotatoria</taxon>
        <taxon>Bdelloidea</taxon>
        <taxon>Adinetida</taxon>
        <taxon>Adinetidae</taxon>
        <taxon>Adineta</taxon>
    </lineage>
</organism>
<sequence length="40" mass="4397">AYLDACESILTAIESHSTQHQAYVATIRQNLLQALSSIVH</sequence>
<protein>
    <submittedName>
        <fullName evidence="1">Uncharacterized protein</fullName>
    </submittedName>
</protein>
<reference evidence="1" key="1">
    <citation type="submission" date="2021-02" db="EMBL/GenBank/DDBJ databases">
        <authorList>
            <person name="Nowell W R."/>
        </authorList>
    </citation>
    <scope>NUCLEOTIDE SEQUENCE</scope>
</reference>
<evidence type="ECO:0000313" key="2">
    <source>
        <dbReference type="Proteomes" id="UP000663852"/>
    </source>
</evidence>
<dbReference type="EMBL" id="CAJNOJ010003880">
    <property type="protein sequence ID" value="CAF1565731.1"/>
    <property type="molecule type" value="Genomic_DNA"/>
</dbReference>
<dbReference type="Proteomes" id="UP000663852">
    <property type="component" value="Unassembled WGS sequence"/>
</dbReference>
<accession>A0A815Y584</accession>
<dbReference type="AlphaFoldDB" id="A0A815Y584"/>
<feature type="non-terminal residue" evidence="1">
    <location>
        <position position="1"/>
    </location>
</feature>
<proteinExistence type="predicted"/>